<dbReference type="EMBL" id="CDOD01000003">
    <property type="protein sequence ID" value="CEN32509.1"/>
    <property type="molecule type" value="Genomic_DNA"/>
</dbReference>
<evidence type="ECO:0000313" key="2">
    <source>
        <dbReference type="EMBL" id="CEN32509.1"/>
    </source>
</evidence>
<name>A0A0B7H1S2_9FLAO</name>
<organism evidence="2 3">
    <name type="scientific">Capnocytophaga cynodegmi</name>
    <dbReference type="NCBI Taxonomy" id="28189"/>
    <lineage>
        <taxon>Bacteria</taxon>
        <taxon>Pseudomonadati</taxon>
        <taxon>Bacteroidota</taxon>
        <taxon>Flavobacteriia</taxon>
        <taxon>Flavobacteriales</taxon>
        <taxon>Flavobacteriaceae</taxon>
        <taxon>Capnocytophaga</taxon>
    </lineage>
</organism>
<keyword evidence="3" id="KW-1185">Reference proteome</keyword>
<proteinExistence type="predicted"/>
<dbReference type="AlphaFoldDB" id="A0A0B7H1S2"/>
<accession>A0A0B7H1S2</accession>
<evidence type="ECO:0000313" key="3">
    <source>
        <dbReference type="Proteomes" id="UP000038055"/>
    </source>
</evidence>
<dbReference type="Proteomes" id="UP000038055">
    <property type="component" value="Unassembled WGS sequence"/>
</dbReference>
<sequence>MDFIFCLKTLVSDFCVHNNHLSIITLLTKVFIYFFIIFTIIEKLNNNVKN</sequence>
<reference evidence="3" key="1">
    <citation type="submission" date="2015-01" db="EMBL/GenBank/DDBJ databases">
        <authorList>
            <person name="MANFREDI Pablo"/>
        </authorList>
    </citation>
    <scope>NUCLEOTIDE SEQUENCE [LARGE SCALE GENOMIC DNA]</scope>
    <source>
        <strain evidence="3">Ccyn2B</strain>
    </source>
</reference>
<feature type="transmembrane region" description="Helical" evidence="1">
    <location>
        <begin position="20"/>
        <end position="41"/>
    </location>
</feature>
<keyword evidence="1" id="KW-0812">Transmembrane</keyword>
<keyword evidence="1" id="KW-0472">Membrane</keyword>
<protein>
    <submittedName>
        <fullName evidence="2">Uncharacterized protein</fullName>
    </submittedName>
</protein>
<gene>
    <name evidence="2" type="ORF">CCYN2B_110028</name>
</gene>
<keyword evidence="1" id="KW-1133">Transmembrane helix</keyword>
<evidence type="ECO:0000256" key="1">
    <source>
        <dbReference type="SAM" id="Phobius"/>
    </source>
</evidence>